<keyword evidence="3 6" id="KW-0812">Transmembrane</keyword>
<dbReference type="PANTHER" id="PTHR13285:SF18">
    <property type="entry name" value="PROTEIN-CYSTEINE N-PALMITOYLTRANSFERASE RASP"/>
    <property type="match status" value="1"/>
</dbReference>
<feature type="transmembrane region" description="Helical" evidence="6">
    <location>
        <begin position="390"/>
        <end position="410"/>
    </location>
</feature>
<comment type="similarity">
    <text evidence="2">Belongs to the membrane-bound acyltransferase family.</text>
</comment>
<evidence type="ECO:0000313" key="7">
    <source>
        <dbReference type="EMBL" id="KAK9771052.1"/>
    </source>
</evidence>
<evidence type="ECO:0000256" key="6">
    <source>
        <dbReference type="SAM" id="Phobius"/>
    </source>
</evidence>
<sequence length="643" mass="73741">MGALSFLRSVYDLDTLDTRFTNPSSTPYSTVVESRSDPVESKGRAARFSGKAQPSKWRTPEFFLYYAVFIICVPLMFWTAYTASQPSHPQYKKFERYLAPGWIPGRKIDISDAQYYTFRKNLPYMGALLIFHPLLRRLYNSVVHPIASRARSSRPTLEEADERLNQRTSFDFGFALIFLLALHGVSAFKILAILFVNYQIATSAPRKSIPVATWVFNIGILFANEMSSGYRLTTLATFISRSAGGGLIASESSLVSWARWLDSFGGIMSRWEILFNITVLRLISFNLDYYWSLDRRSYSPLEVRSLPLSLLSSELYTNPPKKKQVDPAALSERDRISIPAQSKDFSFRNYIAYAIYAPLYLTGPILTFNDYISQQRYRPATIETSRTVRYGIRFALTLLAMEVILHYNYVQAISKASPVWGDYTAAQLSLLSFFNLHLIWLKLLLPWRLFRLWSLVDGVDPPENMLRCVSNNYSTLSFWRSWHRSYNRWLTRYIYIPLGGSSFANPQATARSILNYVLTFTFVALWHDIKLRLLIWGWLVVLFMLPEMLARALFPARKWERNPTAYRMISCIGGVANDIMMVMANLVGFAVGLDGLQSIIQSIFRDVSGFTFLITACCGIFTAVQIMFEIRESEIRRGLSLKC</sequence>
<evidence type="ECO:0000256" key="3">
    <source>
        <dbReference type="ARBA" id="ARBA00022692"/>
    </source>
</evidence>
<gene>
    <name evidence="7" type="ORF">SCAR479_12288</name>
</gene>
<feature type="transmembrane region" description="Helical" evidence="6">
    <location>
        <begin position="425"/>
        <end position="445"/>
    </location>
</feature>
<feature type="transmembrane region" description="Helical" evidence="6">
    <location>
        <begin position="513"/>
        <end position="529"/>
    </location>
</feature>
<dbReference type="EMBL" id="JARVKM010000081">
    <property type="protein sequence ID" value="KAK9771052.1"/>
    <property type="molecule type" value="Genomic_DNA"/>
</dbReference>
<dbReference type="Proteomes" id="UP001465668">
    <property type="component" value="Unassembled WGS sequence"/>
</dbReference>
<feature type="transmembrane region" description="Helical" evidence="6">
    <location>
        <begin position="566"/>
        <end position="587"/>
    </location>
</feature>
<comment type="caution">
    <text evidence="7">The sequence shown here is derived from an EMBL/GenBank/DDBJ whole genome shotgun (WGS) entry which is preliminary data.</text>
</comment>
<evidence type="ECO:0000256" key="4">
    <source>
        <dbReference type="ARBA" id="ARBA00022989"/>
    </source>
</evidence>
<evidence type="ECO:0000256" key="5">
    <source>
        <dbReference type="ARBA" id="ARBA00023136"/>
    </source>
</evidence>
<keyword evidence="8" id="KW-1185">Reference proteome</keyword>
<evidence type="ECO:0000256" key="1">
    <source>
        <dbReference type="ARBA" id="ARBA00004141"/>
    </source>
</evidence>
<keyword evidence="5 6" id="KW-0472">Membrane</keyword>
<keyword evidence="4 6" id="KW-1133">Transmembrane helix</keyword>
<reference evidence="7 8" key="1">
    <citation type="submission" date="2024-02" db="EMBL/GenBank/DDBJ databases">
        <title>First draft genome assembly of two strains of Seiridium cardinale.</title>
        <authorList>
            <person name="Emiliani G."/>
            <person name="Scali E."/>
        </authorList>
    </citation>
    <scope>NUCLEOTIDE SEQUENCE [LARGE SCALE GENOMIC DNA]</scope>
    <source>
        <strain evidence="7 8">BM-138-000479</strain>
    </source>
</reference>
<organism evidence="7 8">
    <name type="scientific">Seiridium cardinale</name>
    <dbReference type="NCBI Taxonomy" id="138064"/>
    <lineage>
        <taxon>Eukaryota</taxon>
        <taxon>Fungi</taxon>
        <taxon>Dikarya</taxon>
        <taxon>Ascomycota</taxon>
        <taxon>Pezizomycotina</taxon>
        <taxon>Sordariomycetes</taxon>
        <taxon>Xylariomycetidae</taxon>
        <taxon>Amphisphaeriales</taxon>
        <taxon>Sporocadaceae</taxon>
        <taxon>Seiridium</taxon>
    </lineage>
</organism>
<feature type="transmembrane region" description="Helical" evidence="6">
    <location>
        <begin position="607"/>
        <end position="628"/>
    </location>
</feature>
<proteinExistence type="inferred from homology"/>
<dbReference type="Pfam" id="PF03062">
    <property type="entry name" value="MBOAT"/>
    <property type="match status" value="1"/>
</dbReference>
<feature type="transmembrane region" description="Helical" evidence="6">
    <location>
        <begin position="350"/>
        <end position="369"/>
    </location>
</feature>
<protein>
    <submittedName>
        <fullName evidence="7">Glycerol: H+ symporter</fullName>
    </submittedName>
</protein>
<evidence type="ECO:0000256" key="2">
    <source>
        <dbReference type="ARBA" id="ARBA00010323"/>
    </source>
</evidence>
<feature type="transmembrane region" description="Helical" evidence="6">
    <location>
        <begin position="208"/>
        <end position="226"/>
    </location>
</feature>
<dbReference type="InterPro" id="IPR004299">
    <property type="entry name" value="MBOAT_fam"/>
</dbReference>
<dbReference type="InterPro" id="IPR051085">
    <property type="entry name" value="MB_O-acyltransferase"/>
</dbReference>
<evidence type="ECO:0000313" key="8">
    <source>
        <dbReference type="Proteomes" id="UP001465668"/>
    </source>
</evidence>
<comment type="subcellular location">
    <subcellularLocation>
        <location evidence="1">Membrane</location>
        <topology evidence="1">Multi-pass membrane protein</topology>
    </subcellularLocation>
</comment>
<feature type="transmembrane region" description="Helical" evidence="6">
    <location>
        <begin position="172"/>
        <end position="196"/>
    </location>
</feature>
<accession>A0ABR2XBK3</accession>
<feature type="transmembrane region" description="Helical" evidence="6">
    <location>
        <begin position="63"/>
        <end position="81"/>
    </location>
</feature>
<name>A0ABR2XBK3_9PEZI</name>
<feature type="transmembrane region" description="Helical" evidence="6">
    <location>
        <begin position="535"/>
        <end position="554"/>
    </location>
</feature>
<dbReference type="PANTHER" id="PTHR13285">
    <property type="entry name" value="ACYLTRANSFERASE"/>
    <property type="match status" value="1"/>
</dbReference>